<name>A0A5N5QAK4_9AGAM</name>
<dbReference type="InterPro" id="IPR003615">
    <property type="entry name" value="HNH_nuc"/>
</dbReference>
<dbReference type="GO" id="GO:0003723">
    <property type="term" value="F:RNA binding"/>
    <property type="evidence" value="ECO:0007669"/>
    <property type="project" value="InterPro"/>
</dbReference>
<comment type="caution">
    <text evidence="5">The sequence shown here is derived from an EMBL/GenBank/DDBJ whole genome shotgun (WGS) entry which is preliminary data.</text>
</comment>
<dbReference type="SUPFAM" id="SSF50249">
    <property type="entry name" value="Nucleic acid-binding proteins"/>
    <property type="match status" value="1"/>
</dbReference>
<dbReference type="Pfam" id="PF10447">
    <property type="entry name" value="EXOSC1"/>
    <property type="match status" value="1"/>
</dbReference>
<reference evidence="5 6" key="1">
    <citation type="journal article" date="2019" name="Fungal Biol. Biotechnol.">
        <title>Draft genome sequence of fastidious pathogen Ceratobasidium theobromae, which causes vascular-streak dieback in Theobroma cacao.</title>
        <authorList>
            <person name="Ali S.S."/>
            <person name="Asman A."/>
            <person name="Shao J."/>
            <person name="Firmansyah A.P."/>
            <person name="Susilo A.W."/>
            <person name="Rosmana A."/>
            <person name="McMahon P."/>
            <person name="Junaid M."/>
            <person name="Guest D."/>
            <person name="Kheng T.Y."/>
            <person name="Meinhardt L.W."/>
            <person name="Bailey B.A."/>
        </authorList>
    </citation>
    <scope>NUCLEOTIDE SEQUENCE [LARGE SCALE GENOMIC DNA]</scope>
    <source>
        <strain evidence="5 6">CT2</strain>
    </source>
</reference>
<keyword evidence="5" id="KW-0255">Endonuclease</keyword>
<dbReference type="EMBL" id="SSOP01000455">
    <property type="protein sequence ID" value="KAB5588436.1"/>
    <property type="molecule type" value="Genomic_DNA"/>
</dbReference>
<keyword evidence="3" id="KW-0271">Exosome</keyword>
<evidence type="ECO:0000256" key="3">
    <source>
        <dbReference type="ARBA" id="ARBA00022835"/>
    </source>
</evidence>
<dbReference type="PANTHER" id="PTHR12686:SF8">
    <property type="entry name" value="EXOSOME COMPLEX COMPONENT CSL4"/>
    <property type="match status" value="1"/>
</dbReference>
<dbReference type="Proteomes" id="UP000383932">
    <property type="component" value="Unassembled WGS sequence"/>
</dbReference>
<comment type="subcellular location">
    <subcellularLocation>
        <location evidence="1">Nucleus</location>
        <location evidence="1">Nucleolus</location>
    </subcellularLocation>
</comment>
<evidence type="ECO:0000256" key="1">
    <source>
        <dbReference type="ARBA" id="ARBA00004604"/>
    </source>
</evidence>
<proteinExistence type="predicted"/>
<dbReference type="GO" id="GO:0005737">
    <property type="term" value="C:cytoplasm"/>
    <property type="evidence" value="ECO:0007669"/>
    <property type="project" value="TreeGrafter"/>
</dbReference>
<gene>
    <name evidence="5" type="ORF">CTheo_8126</name>
</gene>
<keyword evidence="2" id="KW-0963">Cytoplasm</keyword>
<protein>
    <submittedName>
        <fullName evidence="5">HNH endonuclease</fullName>
    </submittedName>
</protein>
<dbReference type="PANTHER" id="PTHR12686">
    <property type="entry name" value="3'-5' EXORIBONUCLEASE CSL4-RELATED"/>
    <property type="match status" value="1"/>
</dbReference>
<dbReference type="GO" id="GO:0006396">
    <property type="term" value="P:RNA processing"/>
    <property type="evidence" value="ECO:0007669"/>
    <property type="project" value="InterPro"/>
</dbReference>
<dbReference type="InterPro" id="IPR039771">
    <property type="entry name" value="Csl4"/>
</dbReference>
<dbReference type="InterPro" id="IPR003029">
    <property type="entry name" value="S1_domain"/>
</dbReference>
<dbReference type="GO" id="GO:0004519">
    <property type="term" value="F:endonuclease activity"/>
    <property type="evidence" value="ECO:0007669"/>
    <property type="project" value="UniProtKB-KW"/>
</dbReference>
<keyword evidence="5" id="KW-0378">Hydrolase</keyword>
<dbReference type="Pfam" id="PF13391">
    <property type="entry name" value="HNH_2"/>
    <property type="match status" value="1"/>
</dbReference>
<feature type="domain" description="S1 motif" evidence="4">
    <location>
        <begin position="51"/>
        <end position="132"/>
    </location>
</feature>
<evidence type="ECO:0000313" key="6">
    <source>
        <dbReference type="Proteomes" id="UP000383932"/>
    </source>
</evidence>
<dbReference type="InterPro" id="IPR019495">
    <property type="entry name" value="EXOSC1_C"/>
</dbReference>
<dbReference type="OrthoDB" id="440760at2759"/>
<accession>A0A5N5QAK4</accession>
<dbReference type="GO" id="GO:0000176">
    <property type="term" value="C:nuclear exosome (RNase complex)"/>
    <property type="evidence" value="ECO:0007669"/>
    <property type="project" value="TreeGrafter"/>
</dbReference>
<keyword evidence="5" id="KW-0540">Nuclease</keyword>
<dbReference type="PROSITE" id="PS50126">
    <property type="entry name" value="S1"/>
    <property type="match status" value="1"/>
</dbReference>
<organism evidence="5 6">
    <name type="scientific">Ceratobasidium theobromae</name>
    <dbReference type="NCBI Taxonomy" id="1582974"/>
    <lineage>
        <taxon>Eukaryota</taxon>
        <taxon>Fungi</taxon>
        <taxon>Dikarya</taxon>
        <taxon>Basidiomycota</taxon>
        <taxon>Agaricomycotina</taxon>
        <taxon>Agaricomycetes</taxon>
        <taxon>Cantharellales</taxon>
        <taxon>Ceratobasidiaceae</taxon>
        <taxon>Ceratobasidium</taxon>
    </lineage>
</organism>
<evidence type="ECO:0000313" key="5">
    <source>
        <dbReference type="EMBL" id="KAB5588436.1"/>
    </source>
</evidence>
<sequence length="525" mass="57941">MLVLPGQPITAESTNGTYTRDGIVRSSLLGIASENGVRPVVAGRAQPPWPGAIVIGIVTRLSPLQATLSITVVDGVPLPHGEDLTGVIRVQDVRSTEKDKVKIADCFRGGDVVRGSVISLGDSRSYYISTTRNDWGVIFATSEAGATMDPISWLEMRCPKTGLIEKRKCAKPANIPHVIYYPTAATSTTMPTPLPSPETVFPNDPAARNAYQRVYSLQARHPQNMAILGWMLIHAPSNEGRAQVAQDINAATNNEKVLEVGEYLESYFVDYFKHVSKKHSSTPSTHPSRPELEAVRQEIINGLVPAPTNHGKSKDQALIRDNYRCMLSGAVDLYCAETNTDLQDEFLSNPLFKSGSTECCHILPQYLTQKITTDESKEIPSAILLVLQQFGGVVPNELRGIGIHHLRNIMTLRDDIHTNFDALRIWLEPVEGQEHQYRLGRRFPFAYPDLPDVHNFVTAREELSLPDRRYLALHAACAKVVHMSGAAEFIDKLLRGAEDTKVLSEDGSSSQLLEFMLPRESVTVS</sequence>
<evidence type="ECO:0000256" key="2">
    <source>
        <dbReference type="ARBA" id="ARBA00022490"/>
    </source>
</evidence>
<dbReference type="AlphaFoldDB" id="A0A5N5QAK4"/>
<evidence type="ECO:0000259" key="4">
    <source>
        <dbReference type="PROSITE" id="PS50126"/>
    </source>
</evidence>
<keyword evidence="6" id="KW-1185">Reference proteome</keyword>
<dbReference type="Gene3D" id="2.40.50.140">
    <property type="entry name" value="Nucleic acid-binding proteins"/>
    <property type="match status" value="1"/>
</dbReference>
<dbReference type="GO" id="GO:0005730">
    <property type="term" value="C:nucleolus"/>
    <property type="evidence" value="ECO:0007669"/>
    <property type="project" value="UniProtKB-SubCell"/>
</dbReference>
<dbReference type="InterPro" id="IPR012340">
    <property type="entry name" value="NA-bd_OB-fold"/>
</dbReference>